<keyword evidence="8" id="KW-0547">Nucleotide-binding</keyword>
<dbReference type="HOGENOM" id="CLU_548465_0_0_12"/>
<dbReference type="Pfam" id="PF02518">
    <property type="entry name" value="HATPase_c"/>
    <property type="match status" value="1"/>
</dbReference>
<keyword evidence="9 16" id="KW-0418">Kinase</keyword>
<dbReference type="InterPro" id="IPR036097">
    <property type="entry name" value="HisK_dim/P_sf"/>
</dbReference>
<dbReference type="PROSITE" id="PS50109">
    <property type="entry name" value="HIS_KIN"/>
    <property type="match status" value="1"/>
</dbReference>
<dbReference type="STRING" id="158190.SpiGrapes_1022"/>
<dbReference type="AlphaFoldDB" id="G8QRR3"/>
<dbReference type="CDD" id="cd00075">
    <property type="entry name" value="HATPase"/>
    <property type="match status" value="1"/>
</dbReference>
<keyword evidence="13 14" id="KW-0472">Membrane</keyword>
<keyword evidence="10" id="KW-0067">ATP-binding</keyword>
<sequence>MRKQFFRLFFGFVAVVAVFLAIQIAVFFFNGERQRKEWTDTVFQEYLETFSSRLEAEMPESGWSIANIIRVLVSSADDRVSGLYLRNPDGSVAVAFGKTRRGDDLPQNSIGFKVPAEVMFHDGSSYFGNLSPASKMVDKDGFTSVKQQSEVYSLKIINLDGVVSTMKTKQKSEKSETILLPPEVRASDIAGSFNVIYNNETICNVDVLTFTPFTYKSTSRLLFGLMGPFLWSIPLAVLISLMMAASLSRKGEQYTKGIQSALGRLSSGENGVSLPDTKIDEQLVINESIRQLDDTLLRNKESRQVWLRGISHDLNTPVTSMKLALDGIVDGVFPLNEETIAMIKKENDELSERIASVVLYANLQSPDAKAIVRSFDSQEFVESVLDQFSPQQNNLVTVKYGNPALQGDEALLQKATQALLSNAIQSGAKAIVWEIRENSMIISNDGVLREGVDFFEPWTRGDVGRSTGGSGLGLPIVNQIMRLHGGKATIEQKGKTVVVTLKW</sequence>
<dbReference type="InterPro" id="IPR003594">
    <property type="entry name" value="HATPase_dom"/>
</dbReference>
<dbReference type="SUPFAM" id="SSF55874">
    <property type="entry name" value="ATPase domain of HSP90 chaperone/DNA topoisomerase II/histidine kinase"/>
    <property type="match status" value="1"/>
</dbReference>
<comment type="catalytic activity">
    <reaction evidence="1">
        <text>ATP + protein L-histidine = ADP + protein N-phospho-L-histidine.</text>
        <dbReference type="EC" id="2.7.13.3"/>
    </reaction>
</comment>
<dbReference type="OrthoDB" id="368131at2"/>
<dbReference type="InterPro" id="IPR003661">
    <property type="entry name" value="HisK_dim/P_dom"/>
</dbReference>
<keyword evidence="5" id="KW-0597">Phosphoprotein</keyword>
<evidence type="ECO:0000256" key="11">
    <source>
        <dbReference type="ARBA" id="ARBA00022989"/>
    </source>
</evidence>
<evidence type="ECO:0000256" key="3">
    <source>
        <dbReference type="ARBA" id="ARBA00012438"/>
    </source>
</evidence>
<evidence type="ECO:0000256" key="4">
    <source>
        <dbReference type="ARBA" id="ARBA00022475"/>
    </source>
</evidence>
<gene>
    <name evidence="16" type="ordered locus">SpiGrapes_1022</name>
</gene>
<keyword evidence="11 14" id="KW-1133">Transmembrane helix</keyword>
<feature type="transmembrane region" description="Helical" evidence="14">
    <location>
        <begin position="221"/>
        <end position="245"/>
    </location>
</feature>
<dbReference type="SUPFAM" id="SSF47384">
    <property type="entry name" value="Homodimeric domain of signal transducing histidine kinase"/>
    <property type="match status" value="1"/>
</dbReference>
<dbReference type="RefSeq" id="WP_014269695.1">
    <property type="nucleotide sequence ID" value="NC_016633.1"/>
</dbReference>
<evidence type="ECO:0000259" key="15">
    <source>
        <dbReference type="PROSITE" id="PS50109"/>
    </source>
</evidence>
<evidence type="ECO:0000256" key="7">
    <source>
        <dbReference type="ARBA" id="ARBA00022692"/>
    </source>
</evidence>
<evidence type="ECO:0000256" key="14">
    <source>
        <dbReference type="SAM" id="Phobius"/>
    </source>
</evidence>
<dbReference type="eggNOG" id="COG0642">
    <property type="taxonomic scope" value="Bacteria"/>
</dbReference>
<feature type="transmembrane region" description="Helical" evidence="14">
    <location>
        <begin position="6"/>
        <end position="29"/>
    </location>
</feature>
<protein>
    <recommendedName>
        <fullName evidence="3">histidine kinase</fullName>
        <ecNumber evidence="3">2.7.13.3</ecNumber>
    </recommendedName>
</protein>
<evidence type="ECO:0000313" key="16">
    <source>
        <dbReference type="EMBL" id="AEV28846.1"/>
    </source>
</evidence>
<evidence type="ECO:0000256" key="5">
    <source>
        <dbReference type="ARBA" id="ARBA00022553"/>
    </source>
</evidence>
<evidence type="ECO:0000256" key="10">
    <source>
        <dbReference type="ARBA" id="ARBA00022840"/>
    </source>
</evidence>
<dbReference type="SMART" id="SM00388">
    <property type="entry name" value="HisKA"/>
    <property type="match status" value="1"/>
</dbReference>
<dbReference type="GO" id="GO:0005886">
    <property type="term" value="C:plasma membrane"/>
    <property type="evidence" value="ECO:0007669"/>
    <property type="project" value="UniProtKB-SubCell"/>
</dbReference>
<dbReference type="GO" id="GO:0000155">
    <property type="term" value="F:phosphorelay sensor kinase activity"/>
    <property type="evidence" value="ECO:0007669"/>
    <property type="project" value="InterPro"/>
</dbReference>
<keyword evidence="6" id="KW-0808">Transferase</keyword>
<dbReference type="Gene3D" id="3.30.565.10">
    <property type="entry name" value="Histidine kinase-like ATPase, C-terminal domain"/>
    <property type="match status" value="1"/>
</dbReference>
<accession>G8QRR3</accession>
<dbReference type="GO" id="GO:0005524">
    <property type="term" value="F:ATP binding"/>
    <property type="evidence" value="ECO:0007669"/>
    <property type="project" value="UniProtKB-KW"/>
</dbReference>
<dbReference type="EC" id="2.7.13.3" evidence="3"/>
<comment type="subcellular location">
    <subcellularLocation>
        <location evidence="2">Cell membrane</location>
        <topology evidence="2">Multi-pass membrane protein</topology>
    </subcellularLocation>
</comment>
<dbReference type="SMART" id="SM00387">
    <property type="entry name" value="HATPase_c"/>
    <property type="match status" value="1"/>
</dbReference>
<dbReference type="InterPro" id="IPR005467">
    <property type="entry name" value="His_kinase_dom"/>
</dbReference>
<organism evidence="16 17">
    <name type="scientific">Sphaerochaeta pleomorpha (strain ATCC BAA-1885 / DSM 22778 / Grapes)</name>
    <dbReference type="NCBI Taxonomy" id="158190"/>
    <lineage>
        <taxon>Bacteria</taxon>
        <taxon>Pseudomonadati</taxon>
        <taxon>Spirochaetota</taxon>
        <taxon>Spirochaetia</taxon>
        <taxon>Spirochaetales</taxon>
        <taxon>Sphaerochaetaceae</taxon>
        <taxon>Sphaerochaeta</taxon>
    </lineage>
</organism>
<name>G8QRR3_SPHPG</name>
<dbReference type="CDD" id="cd00082">
    <property type="entry name" value="HisKA"/>
    <property type="match status" value="1"/>
</dbReference>
<dbReference type="PANTHER" id="PTHR45528">
    <property type="entry name" value="SENSOR HISTIDINE KINASE CPXA"/>
    <property type="match status" value="1"/>
</dbReference>
<dbReference type="EMBL" id="CP003155">
    <property type="protein sequence ID" value="AEV28846.1"/>
    <property type="molecule type" value="Genomic_DNA"/>
</dbReference>
<evidence type="ECO:0000256" key="13">
    <source>
        <dbReference type="ARBA" id="ARBA00023136"/>
    </source>
</evidence>
<keyword evidence="7 14" id="KW-0812">Transmembrane</keyword>
<keyword evidence="4" id="KW-1003">Cell membrane</keyword>
<dbReference type="Gene3D" id="1.10.287.130">
    <property type="match status" value="1"/>
</dbReference>
<reference evidence="16 17" key="1">
    <citation type="submission" date="2011-11" db="EMBL/GenBank/DDBJ databases">
        <title>Complete sequence of Spirochaeta sp. grapes.</title>
        <authorList>
            <consortium name="US DOE Joint Genome Institute"/>
            <person name="Lucas S."/>
            <person name="Han J."/>
            <person name="Lapidus A."/>
            <person name="Cheng J.-F."/>
            <person name="Goodwin L."/>
            <person name="Pitluck S."/>
            <person name="Peters L."/>
            <person name="Ovchinnikova G."/>
            <person name="Munk A.C."/>
            <person name="Detter J.C."/>
            <person name="Han C."/>
            <person name="Tapia R."/>
            <person name="Land M."/>
            <person name="Hauser L."/>
            <person name="Kyrpides N."/>
            <person name="Ivanova N."/>
            <person name="Pagani I."/>
            <person name="Ritalahtilisa K."/>
            <person name="Loeffler F."/>
            <person name="Woyke T."/>
        </authorList>
    </citation>
    <scope>NUCLEOTIDE SEQUENCE [LARGE SCALE GENOMIC DNA]</scope>
    <source>
        <strain evidence="17">ATCC BAA-1885 / DSM 22778 / Grapes</strain>
    </source>
</reference>
<evidence type="ECO:0000256" key="8">
    <source>
        <dbReference type="ARBA" id="ARBA00022741"/>
    </source>
</evidence>
<evidence type="ECO:0000256" key="2">
    <source>
        <dbReference type="ARBA" id="ARBA00004651"/>
    </source>
</evidence>
<dbReference type="InterPro" id="IPR036890">
    <property type="entry name" value="HATPase_C_sf"/>
</dbReference>
<dbReference type="Proteomes" id="UP000005632">
    <property type="component" value="Chromosome"/>
</dbReference>
<evidence type="ECO:0000256" key="12">
    <source>
        <dbReference type="ARBA" id="ARBA00023012"/>
    </source>
</evidence>
<dbReference type="PANTHER" id="PTHR45528:SF1">
    <property type="entry name" value="SENSOR HISTIDINE KINASE CPXA"/>
    <property type="match status" value="1"/>
</dbReference>
<evidence type="ECO:0000313" key="17">
    <source>
        <dbReference type="Proteomes" id="UP000005632"/>
    </source>
</evidence>
<keyword evidence="12" id="KW-0902">Two-component regulatory system</keyword>
<proteinExistence type="predicted"/>
<evidence type="ECO:0000256" key="6">
    <source>
        <dbReference type="ARBA" id="ARBA00022679"/>
    </source>
</evidence>
<dbReference type="InterPro" id="IPR050398">
    <property type="entry name" value="HssS/ArlS-like"/>
</dbReference>
<dbReference type="Pfam" id="PF00512">
    <property type="entry name" value="HisKA"/>
    <property type="match status" value="1"/>
</dbReference>
<evidence type="ECO:0000256" key="9">
    <source>
        <dbReference type="ARBA" id="ARBA00022777"/>
    </source>
</evidence>
<evidence type="ECO:0000256" key="1">
    <source>
        <dbReference type="ARBA" id="ARBA00000085"/>
    </source>
</evidence>
<keyword evidence="17" id="KW-1185">Reference proteome</keyword>
<dbReference type="KEGG" id="sgp:SpiGrapes_1022"/>
<feature type="domain" description="Histidine kinase" evidence="15">
    <location>
        <begin position="309"/>
        <end position="503"/>
    </location>
</feature>